<dbReference type="AlphaFoldDB" id="A0A1G2U1Z6"/>
<keyword evidence="1" id="KW-0812">Transmembrane</keyword>
<feature type="transmembrane region" description="Helical" evidence="1">
    <location>
        <begin position="79"/>
        <end position="97"/>
    </location>
</feature>
<dbReference type="EMBL" id="MHWE01000016">
    <property type="protein sequence ID" value="OHB03545.1"/>
    <property type="molecule type" value="Genomic_DNA"/>
</dbReference>
<proteinExistence type="predicted"/>
<accession>A0A1G2U1Z6</accession>
<dbReference type="Proteomes" id="UP000176800">
    <property type="component" value="Unassembled WGS sequence"/>
</dbReference>
<reference evidence="2 3" key="1">
    <citation type="journal article" date="2016" name="Nat. Commun.">
        <title>Thousands of microbial genomes shed light on interconnected biogeochemical processes in an aquifer system.</title>
        <authorList>
            <person name="Anantharaman K."/>
            <person name="Brown C.T."/>
            <person name="Hug L.A."/>
            <person name="Sharon I."/>
            <person name="Castelle C.J."/>
            <person name="Probst A.J."/>
            <person name="Thomas B.C."/>
            <person name="Singh A."/>
            <person name="Wilkins M.J."/>
            <person name="Karaoz U."/>
            <person name="Brodie E.L."/>
            <person name="Williams K.H."/>
            <person name="Hubbard S.S."/>
            <person name="Banfield J.F."/>
        </authorList>
    </citation>
    <scope>NUCLEOTIDE SEQUENCE [LARGE SCALE GENOMIC DNA]</scope>
</reference>
<feature type="transmembrane region" description="Helical" evidence="1">
    <location>
        <begin position="147"/>
        <end position="168"/>
    </location>
</feature>
<gene>
    <name evidence="2" type="ORF">A3B14_01390</name>
</gene>
<keyword evidence="1" id="KW-0472">Membrane</keyword>
<feature type="transmembrane region" description="Helical" evidence="1">
    <location>
        <begin position="109"/>
        <end position="135"/>
    </location>
</feature>
<sequence length="185" mass="20511">MKSYFVIKQILKRRPYFRYFLLLWFITISIFLWLVNVNLLAYILGSPILTPIGKIDFILDRYFNFFTVDNPVSLSRSTFSLLLAINLTLLVFLWRAGKQRLGAVKSNSGALVAMIGSHCVACGTSLVAPLITALAGSGAYLSAERFAATQLLATGANILGIFLILWSIRGIAKRINMSGLLWATD</sequence>
<evidence type="ECO:0000313" key="3">
    <source>
        <dbReference type="Proteomes" id="UP000176800"/>
    </source>
</evidence>
<evidence type="ECO:0000256" key="1">
    <source>
        <dbReference type="SAM" id="Phobius"/>
    </source>
</evidence>
<name>A0A1G2U1Z6_9BACT</name>
<evidence type="ECO:0000313" key="2">
    <source>
        <dbReference type="EMBL" id="OHB03545.1"/>
    </source>
</evidence>
<organism evidence="2 3">
    <name type="scientific">Candidatus Zambryskibacteria bacterium RIFCSPLOWO2_01_FULL_45_21</name>
    <dbReference type="NCBI Taxonomy" id="1802761"/>
    <lineage>
        <taxon>Bacteria</taxon>
        <taxon>Candidatus Zambryskiibacteriota</taxon>
    </lineage>
</organism>
<protein>
    <submittedName>
        <fullName evidence="2">Uncharacterized protein</fullName>
    </submittedName>
</protein>
<keyword evidence="1" id="KW-1133">Transmembrane helix</keyword>
<feature type="transmembrane region" description="Helical" evidence="1">
    <location>
        <begin position="21"/>
        <end position="44"/>
    </location>
</feature>
<comment type="caution">
    <text evidence="2">The sequence shown here is derived from an EMBL/GenBank/DDBJ whole genome shotgun (WGS) entry which is preliminary data.</text>
</comment>